<dbReference type="SUPFAM" id="SSF57667">
    <property type="entry name" value="beta-beta-alpha zinc fingers"/>
    <property type="match status" value="1"/>
</dbReference>
<protein>
    <submittedName>
        <fullName evidence="4">Longitudinals lacking protein, isoforms A/B/D/L</fullName>
    </submittedName>
</protein>
<evidence type="ECO:0000256" key="1">
    <source>
        <dbReference type="PROSITE-ProRule" id="PRU00042"/>
    </source>
</evidence>
<evidence type="ECO:0000259" key="3">
    <source>
        <dbReference type="PROSITE" id="PS50157"/>
    </source>
</evidence>
<dbReference type="InterPro" id="IPR036236">
    <property type="entry name" value="Znf_C2H2_sf"/>
</dbReference>
<accession>A0A146LCN1</accession>
<reference evidence="4" key="1">
    <citation type="journal article" date="2016" name="Gigascience">
        <title>De novo construction of an expanded transcriptome assembly for the western tarnished plant bug, Lygus hesperus.</title>
        <authorList>
            <person name="Tassone E.E."/>
            <person name="Geib S.M."/>
            <person name="Hall B."/>
            <person name="Fabrick J.A."/>
            <person name="Brent C.S."/>
            <person name="Hull J.J."/>
        </authorList>
    </citation>
    <scope>NUCLEOTIDE SEQUENCE</scope>
</reference>
<dbReference type="EMBL" id="GDHC01012601">
    <property type="protein sequence ID" value="JAQ06028.1"/>
    <property type="molecule type" value="Transcribed_RNA"/>
</dbReference>
<sequence length="111" mass="12751">NQTNTQGKDWEPFDPSSSPWSEDFASRMESVSRDFRKPSSADNFSIRRGVGEGKHKCGKCGRCYRQHAGLYNHVKYECGKEPQFGCHICPYRAKRKHSLTSHLVIQHNFCS</sequence>
<feature type="non-terminal residue" evidence="4">
    <location>
        <position position="1"/>
    </location>
</feature>
<keyword evidence="1" id="KW-0863">Zinc-finger</keyword>
<dbReference type="PROSITE" id="PS50157">
    <property type="entry name" value="ZINC_FINGER_C2H2_2"/>
    <property type="match status" value="1"/>
</dbReference>
<evidence type="ECO:0000256" key="2">
    <source>
        <dbReference type="SAM" id="MobiDB-lite"/>
    </source>
</evidence>
<evidence type="ECO:0000313" key="4">
    <source>
        <dbReference type="EMBL" id="JAQ06028.1"/>
    </source>
</evidence>
<dbReference type="GO" id="GO:0008270">
    <property type="term" value="F:zinc ion binding"/>
    <property type="evidence" value="ECO:0007669"/>
    <property type="project" value="UniProtKB-KW"/>
</dbReference>
<dbReference type="AlphaFoldDB" id="A0A146LCN1"/>
<keyword evidence="1" id="KW-0862">Zinc</keyword>
<feature type="region of interest" description="Disordered" evidence="2">
    <location>
        <begin position="1"/>
        <end position="25"/>
    </location>
</feature>
<proteinExistence type="predicted"/>
<name>A0A146LCN1_LYGHE</name>
<dbReference type="InterPro" id="IPR013087">
    <property type="entry name" value="Znf_C2H2_type"/>
</dbReference>
<organism evidence="4">
    <name type="scientific">Lygus hesperus</name>
    <name type="common">Western plant bug</name>
    <dbReference type="NCBI Taxonomy" id="30085"/>
    <lineage>
        <taxon>Eukaryota</taxon>
        <taxon>Metazoa</taxon>
        <taxon>Ecdysozoa</taxon>
        <taxon>Arthropoda</taxon>
        <taxon>Hexapoda</taxon>
        <taxon>Insecta</taxon>
        <taxon>Pterygota</taxon>
        <taxon>Neoptera</taxon>
        <taxon>Paraneoptera</taxon>
        <taxon>Hemiptera</taxon>
        <taxon>Heteroptera</taxon>
        <taxon>Panheteroptera</taxon>
        <taxon>Cimicomorpha</taxon>
        <taxon>Miridae</taxon>
        <taxon>Mirini</taxon>
        <taxon>Lygus</taxon>
    </lineage>
</organism>
<feature type="domain" description="C2H2-type" evidence="3">
    <location>
        <begin position="55"/>
        <end position="82"/>
    </location>
</feature>
<gene>
    <name evidence="4" type="primary">lola_65</name>
    <name evidence="4" type="ORF">g.1926</name>
</gene>
<dbReference type="Gene3D" id="3.30.160.60">
    <property type="entry name" value="Classic Zinc Finger"/>
    <property type="match status" value="1"/>
</dbReference>
<keyword evidence="1" id="KW-0479">Metal-binding</keyword>